<dbReference type="Proteomes" id="UP000557872">
    <property type="component" value="Unassembled WGS sequence"/>
</dbReference>
<dbReference type="InterPro" id="IPR008984">
    <property type="entry name" value="SMAD_FHA_dom_sf"/>
</dbReference>
<accession>A0A851G8N6</accession>
<dbReference type="InterPro" id="IPR050923">
    <property type="entry name" value="Cell_Proc_Reg/RNA_Proc"/>
</dbReference>
<comment type="caution">
    <text evidence="2">The sequence shown here is derived from an EMBL/GenBank/DDBJ whole genome shotgun (WGS) entry which is preliminary data.</text>
</comment>
<evidence type="ECO:0000313" key="3">
    <source>
        <dbReference type="Proteomes" id="UP000557872"/>
    </source>
</evidence>
<feature type="domain" description="FHA" evidence="1">
    <location>
        <begin position="6"/>
        <end position="56"/>
    </location>
</feature>
<dbReference type="Pfam" id="PF00498">
    <property type="entry name" value="FHA"/>
    <property type="match status" value="1"/>
</dbReference>
<organism evidence="2 3">
    <name type="scientific">Oceaniferula marina</name>
    <dbReference type="NCBI Taxonomy" id="2748318"/>
    <lineage>
        <taxon>Bacteria</taxon>
        <taxon>Pseudomonadati</taxon>
        <taxon>Verrucomicrobiota</taxon>
        <taxon>Verrucomicrobiia</taxon>
        <taxon>Verrucomicrobiales</taxon>
        <taxon>Verrucomicrobiaceae</taxon>
        <taxon>Oceaniferula</taxon>
    </lineage>
</organism>
<dbReference type="InterPro" id="IPR000253">
    <property type="entry name" value="FHA_dom"/>
</dbReference>
<dbReference type="CDD" id="cd00060">
    <property type="entry name" value="FHA"/>
    <property type="match status" value="1"/>
</dbReference>
<keyword evidence="3" id="KW-1185">Reference proteome</keyword>
<reference evidence="2 3" key="1">
    <citation type="submission" date="2020-07" db="EMBL/GenBank/DDBJ databases">
        <title>Roseicoccus Jingziensis gen. nov., sp. nov., isolated from coastal seawater.</title>
        <authorList>
            <person name="Feng X."/>
        </authorList>
    </citation>
    <scope>NUCLEOTIDE SEQUENCE [LARGE SCALE GENOMIC DNA]</scope>
    <source>
        <strain evidence="2 3">N1E253</strain>
    </source>
</reference>
<evidence type="ECO:0000259" key="1">
    <source>
        <dbReference type="PROSITE" id="PS50006"/>
    </source>
</evidence>
<dbReference type="EMBL" id="JACBAZ010000001">
    <property type="protein sequence ID" value="NWK54078.1"/>
    <property type="molecule type" value="Genomic_DNA"/>
</dbReference>
<sequence>MAKTAVRIGRGQDNDLSLKNDSVSRHHAEILNKRDGSFSITDLDSGNRVYVNGEEITQASLQVGDVVEVGEVTFTFDLEA</sequence>
<dbReference type="SUPFAM" id="SSF49879">
    <property type="entry name" value="SMAD/FHA domain"/>
    <property type="match status" value="1"/>
</dbReference>
<dbReference type="Gene3D" id="2.60.200.20">
    <property type="match status" value="1"/>
</dbReference>
<gene>
    <name evidence="2" type="ORF">HW115_00525</name>
</gene>
<dbReference type="PROSITE" id="PS50006">
    <property type="entry name" value="FHA_DOMAIN"/>
    <property type="match status" value="1"/>
</dbReference>
<dbReference type="AlphaFoldDB" id="A0A851G8N6"/>
<protein>
    <submittedName>
        <fullName evidence="2">FHA domain-containing protein</fullName>
    </submittedName>
</protein>
<dbReference type="PANTHER" id="PTHR23308">
    <property type="entry name" value="NUCLEAR INHIBITOR OF PROTEIN PHOSPHATASE-1"/>
    <property type="match status" value="1"/>
</dbReference>
<evidence type="ECO:0000313" key="2">
    <source>
        <dbReference type="EMBL" id="NWK54078.1"/>
    </source>
</evidence>
<name>A0A851G8N6_9BACT</name>
<proteinExistence type="predicted"/>
<dbReference type="SMART" id="SM00240">
    <property type="entry name" value="FHA"/>
    <property type="match status" value="1"/>
</dbReference>